<dbReference type="AlphaFoldDB" id="A0AAJ0BLQ8"/>
<feature type="compositionally biased region" description="Polar residues" evidence="1">
    <location>
        <begin position="152"/>
        <end position="161"/>
    </location>
</feature>
<feature type="region of interest" description="Disordered" evidence="1">
    <location>
        <begin position="1"/>
        <end position="89"/>
    </location>
</feature>
<evidence type="ECO:0000256" key="1">
    <source>
        <dbReference type="SAM" id="MobiDB-lite"/>
    </source>
</evidence>
<reference evidence="2" key="1">
    <citation type="submission" date="2023-06" db="EMBL/GenBank/DDBJ databases">
        <title>Genome-scale phylogeny and comparative genomics of the fungal order Sordariales.</title>
        <authorList>
            <consortium name="Lawrence Berkeley National Laboratory"/>
            <person name="Hensen N."/>
            <person name="Bonometti L."/>
            <person name="Westerberg I."/>
            <person name="Brannstrom I.O."/>
            <person name="Guillou S."/>
            <person name="Cros-Aarteil S."/>
            <person name="Calhoun S."/>
            <person name="Haridas S."/>
            <person name="Kuo A."/>
            <person name="Mondo S."/>
            <person name="Pangilinan J."/>
            <person name="Riley R."/>
            <person name="Labutti K."/>
            <person name="Andreopoulos B."/>
            <person name="Lipzen A."/>
            <person name="Chen C."/>
            <person name="Yanf M."/>
            <person name="Daum C."/>
            <person name="Ng V."/>
            <person name="Clum A."/>
            <person name="Steindorff A."/>
            <person name="Ohm R."/>
            <person name="Martin F."/>
            <person name="Silar P."/>
            <person name="Natvig D."/>
            <person name="Lalanne C."/>
            <person name="Gautier V."/>
            <person name="Ament-Velasquez S.L."/>
            <person name="Kruys A."/>
            <person name="Hutchinson M.I."/>
            <person name="Powell A.J."/>
            <person name="Barry K."/>
            <person name="Miller A.N."/>
            <person name="Grigoriev I.V."/>
            <person name="Debuchy R."/>
            <person name="Gladieux P."/>
            <person name="Thoren M.H."/>
            <person name="Johannesson H."/>
        </authorList>
    </citation>
    <scope>NUCLEOTIDE SEQUENCE</scope>
    <source>
        <strain evidence="2">PSN4</strain>
    </source>
</reference>
<feature type="compositionally biased region" description="Basic and acidic residues" evidence="1">
    <location>
        <begin position="33"/>
        <end position="43"/>
    </location>
</feature>
<dbReference type="EMBL" id="MU839827">
    <property type="protein sequence ID" value="KAK1760595.1"/>
    <property type="molecule type" value="Genomic_DNA"/>
</dbReference>
<sequence length="772" mass="83302">MNQNNMGPQKPNGNPPEEAERLQVMMNDIGPMRVEELPLEDYKPNNSARPRAAKQPQTNKKWRLAQQNGTFDDEDAAEVKHLDPLGGGRAYDRNAVYNHVAPQSRHILESMPGVGNQGNAGGKGKGQSKDQARGSQTGRSSQTGRNPLLAANAQQPSTSVRPMTAAKPPATLPSTVQSIRQDNRVPYPEPDHVYKKMVDVVDSISFTSLKIKVTVYLEVVDEPILRRLLAYRAVDASKYFEYEVAKLPKPSIVGGVYVVFVFTQQPGQLSTRVLKFQSTTEAQEFVDAFKNLRSPPKKLLGSTFTKKLLGSTVTKKLFSAGHGHGDGGIHPTMAAQMAGTLSRLAQDTVNSPGLEAAFVVKNSALMTTPVVCPIAGPVAASVARSPATLQDGTTAASTSLQSETAENEVPEAEMIRKTFEAFWRPIKPEEKEAFNAAILAAVELIKPKKSEASGKTEQKMIAWYPEPVPKKRIQYTREQLFDRRGFAVKPPASLAELRFLPRIGDGKIREQNAVRFAPKAPEPQIKDAAAGMQWALQADASLNTQESSKASEDKYKHEISESLIGDDDQAAPSGGIVKISGVGLSGSKWAPPKTSYLDDLAQLDNAVSSTQTVQSVFAGDQSTAFTAEPQNIGLVDQETVRPSTAVNVAPVDGARTADDMTSAAMGSRQMRTLMRALTGTRRQSDGISSIDESMSRLSISGRFERPAQEQLTMAASEAKSSNEITLVLPREVSPPTPMTAPTTILTSSARLGMSSAAPVARPKGLAASRHAR</sequence>
<dbReference type="Proteomes" id="UP001239445">
    <property type="component" value="Unassembled WGS sequence"/>
</dbReference>
<evidence type="ECO:0000313" key="2">
    <source>
        <dbReference type="EMBL" id="KAK1760595.1"/>
    </source>
</evidence>
<evidence type="ECO:0000313" key="3">
    <source>
        <dbReference type="Proteomes" id="UP001239445"/>
    </source>
</evidence>
<feature type="region of interest" description="Disordered" evidence="1">
    <location>
        <begin position="109"/>
        <end position="176"/>
    </location>
</feature>
<keyword evidence="3" id="KW-1185">Reference proteome</keyword>
<feature type="region of interest" description="Disordered" evidence="1">
    <location>
        <begin position="753"/>
        <end position="772"/>
    </location>
</feature>
<feature type="compositionally biased region" description="Polar residues" evidence="1">
    <location>
        <begin position="55"/>
        <end position="70"/>
    </location>
</feature>
<name>A0AAJ0BLQ8_9PEZI</name>
<feature type="compositionally biased region" description="Polar residues" evidence="1">
    <location>
        <begin position="133"/>
        <end position="145"/>
    </location>
</feature>
<protein>
    <submittedName>
        <fullName evidence="2">Uncharacterized protein</fullName>
    </submittedName>
</protein>
<accession>A0AAJ0BLQ8</accession>
<comment type="caution">
    <text evidence="2">The sequence shown here is derived from an EMBL/GenBank/DDBJ whole genome shotgun (WGS) entry which is preliminary data.</text>
</comment>
<organism evidence="2 3">
    <name type="scientific">Echria macrotheca</name>
    <dbReference type="NCBI Taxonomy" id="438768"/>
    <lineage>
        <taxon>Eukaryota</taxon>
        <taxon>Fungi</taxon>
        <taxon>Dikarya</taxon>
        <taxon>Ascomycota</taxon>
        <taxon>Pezizomycotina</taxon>
        <taxon>Sordariomycetes</taxon>
        <taxon>Sordariomycetidae</taxon>
        <taxon>Sordariales</taxon>
        <taxon>Schizotheciaceae</taxon>
        <taxon>Echria</taxon>
    </lineage>
</organism>
<gene>
    <name evidence="2" type="ORF">QBC47DRAFT_408654</name>
</gene>
<feature type="compositionally biased region" description="Gly residues" evidence="1">
    <location>
        <begin position="115"/>
        <end position="125"/>
    </location>
</feature>
<proteinExistence type="predicted"/>